<evidence type="ECO:0000313" key="3">
    <source>
        <dbReference type="Proteomes" id="UP000694001"/>
    </source>
</evidence>
<gene>
    <name evidence="2" type="ORF">KO353_11040</name>
</gene>
<reference evidence="2" key="1">
    <citation type="submission" date="2021-06" db="EMBL/GenBank/DDBJ databases">
        <title>Elioraea tepida, sp. nov., a moderately thermophilic aerobic anoxygenic phototrophic bacterium isolated from an alkaline siliceous hot spring mat community in Yellowstone National Park, WY, USA.</title>
        <authorList>
            <person name="Saini M.K."/>
            <person name="Yoshida S."/>
            <person name="Sebastian A."/>
            <person name="Hirose S."/>
            <person name="Hara E."/>
            <person name="Tamaki H."/>
            <person name="Soulier N.T."/>
            <person name="Albert I."/>
            <person name="Hanada S."/>
            <person name="Bryant D.A."/>
            <person name="Tank M."/>
        </authorList>
    </citation>
    <scope>NUCLEOTIDE SEQUENCE</scope>
    <source>
        <strain evidence="2">MS-P2</strain>
    </source>
</reference>
<dbReference type="PROSITE" id="PS51009">
    <property type="entry name" value="CYTCII"/>
    <property type="match status" value="1"/>
</dbReference>
<dbReference type="GO" id="GO:0009055">
    <property type="term" value="F:electron transfer activity"/>
    <property type="evidence" value="ECO:0007669"/>
    <property type="project" value="InterPro"/>
</dbReference>
<dbReference type="InterPro" id="IPR002321">
    <property type="entry name" value="Cyt_c_II"/>
</dbReference>
<evidence type="ECO:0000256" key="1">
    <source>
        <dbReference type="SAM" id="SignalP"/>
    </source>
</evidence>
<evidence type="ECO:0000313" key="2">
    <source>
        <dbReference type="EMBL" id="QXM23834.1"/>
    </source>
</evidence>
<name>A0A975U072_9PROT</name>
<dbReference type="Pfam" id="PF01322">
    <property type="entry name" value="Cytochrom_C_2"/>
    <property type="match status" value="1"/>
</dbReference>
<organism evidence="2 3">
    <name type="scientific">Elioraea tepida</name>
    <dbReference type="NCBI Taxonomy" id="2843330"/>
    <lineage>
        <taxon>Bacteria</taxon>
        <taxon>Pseudomonadati</taxon>
        <taxon>Pseudomonadota</taxon>
        <taxon>Alphaproteobacteria</taxon>
        <taxon>Acetobacterales</taxon>
        <taxon>Elioraeaceae</taxon>
        <taxon>Elioraea</taxon>
    </lineage>
</organism>
<dbReference type="GO" id="GO:0020037">
    <property type="term" value="F:heme binding"/>
    <property type="evidence" value="ECO:0007669"/>
    <property type="project" value="InterPro"/>
</dbReference>
<dbReference type="EMBL" id="CP076448">
    <property type="protein sequence ID" value="QXM23834.1"/>
    <property type="molecule type" value="Genomic_DNA"/>
</dbReference>
<dbReference type="KEGG" id="elio:KO353_11040"/>
<dbReference type="PIRSF" id="PIRSF000027">
    <property type="entry name" value="Cytc_c_prime"/>
    <property type="match status" value="1"/>
</dbReference>
<dbReference type="InterPro" id="IPR012127">
    <property type="entry name" value="Cyt_c_prime"/>
</dbReference>
<feature type="chain" id="PRO_5037054209" evidence="1">
    <location>
        <begin position="29"/>
        <end position="149"/>
    </location>
</feature>
<keyword evidence="3" id="KW-1185">Reference proteome</keyword>
<dbReference type="RefSeq" id="WP_218284748.1">
    <property type="nucleotide sequence ID" value="NZ_CP076448.1"/>
</dbReference>
<dbReference type="GO" id="GO:0005506">
    <property type="term" value="F:iron ion binding"/>
    <property type="evidence" value="ECO:0007669"/>
    <property type="project" value="InterPro"/>
</dbReference>
<accession>A0A975U072</accession>
<proteinExistence type="predicted"/>
<keyword evidence="1" id="KW-0732">Signal</keyword>
<protein>
    <submittedName>
        <fullName evidence="2">Cytochrome c</fullName>
    </submittedName>
</protein>
<dbReference type="Proteomes" id="UP000694001">
    <property type="component" value="Chromosome"/>
</dbReference>
<feature type="signal peptide" evidence="1">
    <location>
        <begin position="1"/>
        <end position="28"/>
    </location>
</feature>
<sequence>MMPTTLARLAVVASLAAVLAAPAGLAQGDVIATRKDGFKGMAANMEAIQKIVEGRQPAAGAIAPARAIAAHAPSIVTLFPPGSDRGDTRALPSIWSDRAGFERVAAAFVTQANALVAAAESGDSAQLARALQATGQACGACHRPYRMPR</sequence>
<dbReference type="AlphaFoldDB" id="A0A975U072"/>